<feature type="region of interest" description="Disordered" evidence="10">
    <location>
        <begin position="310"/>
        <end position="400"/>
    </location>
</feature>
<dbReference type="PRINTS" id="PR01009">
    <property type="entry name" value="FLGMRINGFLIF"/>
</dbReference>
<feature type="region of interest" description="Disordered" evidence="10">
    <location>
        <begin position="532"/>
        <end position="558"/>
    </location>
</feature>
<feature type="transmembrane region" description="Helical" evidence="11">
    <location>
        <begin position="61"/>
        <end position="80"/>
    </location>
</feature>
<proteinExistence type="inferred from homology"/>
<dbReference type="PIRSF" id="PIRSF004862">
    <property type="entry name" value="FliF"/>
    <property type="match status" value="1"/>
</dbReference>
<evidence type="ECO:0000256" key="8">
    <source>
        <dbReference type="ARBA" id="ARBA00023143"/>
    </source>
</evidence>
<keyword evidence="14" id="KW-0282">Flagellum</keyword>
<dbReference type="EMBL" id="FOCT01000001">
    <property type="protein sequence ID" value="SEM79292.1"/>
    <property type="molecule type" value="Genomic_DNA"/>
</dbReference>
<dbReference type="InterPro" id="IPR006182">
    <property type="entry name" value="FliF_N_dom"/>
</dbReference>
<evidence type="ECO:0000256" key="10">
    <source>
        <dbReference type="SAM" id="MobiDB-lite"/>
    </source>
</evidence>
<keyword evidence="4" id="KW-1003">Cell membrane</keyword>
<dbReference type="InterPro" id="IPR045851">
    <property type="entry name" value="AMP-bd_C_sf"/>
</dbReference>
<evidence type="ECO:0000259" key="12">
    <source>
        <dbReference type="Pfam" id="PF01514"/>
    </source>
</evidence>
<feature type="compositionally biased region" description="Polar residues" evidence="10">
    <location>
        <begin position="376"/>
        <end position="393"/>
    </location>
</feature>
<evidence type="ECO:0000256" key="2">
    <source>
        <dbReference type="ARBA" id="ARBA00004651"/>
    </source>
</evidence>
<organism evidence="14 15">
    <name type="scientific">Nitrosospira multiformis</name>
    <dbReference type="NCBI Taxonomy" id="1231"/>
    <lineage>
        <taxon>Bacteria</taxon>
        <taxon>Pseudomonadati</taxon>
        <taxon>Pseudomonadota</taxon>
        <taxon>Betaproteobacteria</taxon>
        <taxon>Nitrosomonadales</taxon>
        <taxon>Nitrosomonadaceae</taxon>
        <taxon>Nitrosospira</taxon>
    </lineage>
</organism>
<evidence type="ECO:0000256" key="1">
    <source>
        <dbReference type="ARBA" id="ARBA00004117"/>
    </source>
</evidence>
<keyword evidence="14" id="KW-0966">Cell projection</keyword>
<dbReference type="InterPro" id="IPR043427">
    <property type="entry name" value="YscJ/FliF"/>
</dbReference>
<dbReference type="Gene3D" id="3.30.300.30">
    <property type="match status" value="1"/>
</dbReference>
<evidence type="ECO:0000256" key="5">
    <source>
        <dbReference type="ARBA" id="ARBA00022692"/>
    </source>
</evidence>
<sequence>MAAVFDLEHRTGEKQVTAGANATTMNSAMNSAANNAANGVVSSVQGRLQSFLTRLSSQQKIGLMLTVSSLVALLAAGWMWTQGPDYKVLFSNVSDGDGGAIIASLQQMNVPYKFAEGGGAILVPSSQVHDTRLKLASQGLPRGGLVGFELMENQKFGTSQFLEQVNFQRALEGELARSVQALAAVDSARVHLAIPKQSVFMREQQRPSASVLVNLYPGRTLDPQQVNAIVHLVSSSVPNLHVKNVTVVDQQGDLLTRIDESNANTGLDPAQLKYLHALEQSYIKRIEAILIPIVGQENVRAQVAAEVDFAHSEQTSETYRPNQDPAGSTIRSQQTSESTSVGTQNEGGVPGALSNQPPVPATAPVTTPPPVPLRANSGQSSGATAPQSRAPSSTRKDATINYEVDKTIQHVRKPVGGIKRLSVAVVVNHRRVVDENGVISAKPLSEVEKSQITDLVKEAVGFSRERGDTLNVVNSHFTGVEREAAPELPLWKQPEAVELAQQIGKTLLIGGLILYLVLGVLRPSLKRINQPEPPLLTESRNDDQDVQPVPALKPAAQPSEYEQRLTLARQLAKKEPKLVANVVKQWVAGHE</sequence>
<keyword evidence="8 9" id="KW-0975">Bacterial flagellum</keyword>
<reference evidence="14 15" key="1">
    <citation type="submission" date="2016-10" db="EMBL/GenBank/DDBJ databases">
        <authorList>
            <person name="de Groot N.N."/>
        </authorList>
    </citation>
    <scope>NUCLEOTIDE SEQUENCE [LARGE SCALE GENOMIC DNA]</scope>
    <source>
        <strain evidence="14 15">Nl18</strain>
    </source>
</reference>
<protein>
    <recommendedName>
        <fullName evidence="9">Flagellar M-ring protein</fullName>
    </recommendedName>
</protein>
<dbReference type="GO" id="GO:0003774">
    <property type="term" value="F:cytoskeletal motor activity"/>
    <property type="evidence" value="ECO:0007669"/>
    <property type="project" value="InterPro"/>
</dbReference>
<feature type="domain" description="Flagellar M-ring N-terminal" evidence="12">
    <location>
        <begin position="82"/>
        <end position="256"/>
    </location>
</feature>
<evidence type="ECO:0000313" key="14">
    <source>
        <dbReference type="EMBL" id="SEM79292.1"/>
    </source>
</evidence>
<evidence type="ECO:0000256" key="4">
    <source>
        <dbReference type="ARBA" id="ARBA00022475"/>
    </source>
</evidence>
<dbReference type="InterPro" id="IPR013556">
    <property type="entry name" value="Flag_M-ring_C"/>
</dbReference>
<evidence type="ECO:0000256" key="7">
    <source>
        <dbReference type="ARBA" id="ARBA00023136"/>
    </source>
</evidence>
<evidence type="ECO:0000313" key="15">
    <source>
        <dbReference type="Proteomes" id="UP000183898"/>
    </source>
</evidence>
<comment type="function">
    <text evidence="9">The M ring may be actively involved in energy transduction.</text>
</comment>
<dbReference type="GO" id="GO:0009431">
    <property type="term" value="C:bacterial-type flagellum basal body, MS ring"/>
    <property type="evidence" value="ECO:0007669"/>
    <property type="project" value="InterPro"/>
</dbReference>
<dbReference type="PANTHER" id="PTHR30046:SF0">
    <property type="entry name" value="FLAGELLAR M-RING PROTEIN"/>
    <property type="match status" value="1"/>
</dbReference>
<evidence type="ECO:0000256" key="9">
    <source>
        <dbReference type="PIRNR" id="PIRNR004862"/>
    </source>
</evidence>
<name>A0A1H8B8W1_9PROT</name>
<keyword evidence="5 11" id="KW-0812">Transmembrane</keyword>
<keyword evidence="7 11" id="KW-0472">Membrane</keyword>
<evidence type="ECO:0000259" key="13">
    <source>
        <dbReference type="Pfam" id="PF08345"/>
    </source>
</evidence>
<dbReference type="Pfam" id="PF01514">
    <property type="entry name" value="YscJ_FliF"/>
    <property type="match status" value="1"/>
</dbReference>
<accession>A0A1H8B8W1</accession>
<feature type="compositionally biased region" description="Polar residues" evidence="10">
    <location>
        <begin position="312"/>
        <end position="346"/>
    </location>
</feature>
<comment type="subcellular location">
    <subcellularLocation>
        <location evidence="1 9">Bacterial flagellum basal body</location>
    </subcellularLocation>
    <subcellularLocation>
        <location evidence="2">Cell membrane</location>
        <topology evidence="2">Multi-pass membrane protein</topology>
    </subcellularLocation>
</comment>
<evidence type="ECO:0000256" key="3">
    <source>
        <dbReference type="ARBA" id="ARBA00007971"/>
    </source>
</evidence>
<feature type="domain" description="Flagellar M-ring C-terminal" evidence="13">
    <location>
        <begin position="290"/>
        <end position="477"/>
    </location>
</feature>
<keyword evidence="14" id="KW-0969">Cilium</keyword>
<dbReference type="PANTHER" id="PTHR30046">
    <property type="entry name" value="FLAGELLAR M-RING PROTEIN"/>
    <property type="match status" value="1"/>
</dbReference>
<gene>
    <name evidence="14" type="ORF">SAMN05216404_101166</name>
</gene>
<keyword evidence="6 11" id="KW-1133">Transmembrane helix</keyword>
<dbReference type="InterPro" id="IPR000067">
    <property type="entry name" value="FlgMring_FliF"/>
</dbReference>
<dbReference type="AlphaFoldDB" id="A0A1H8B8W1"/>
<dbReference type="Proteomes" id="UP000183898">
    <property type="component" value="Unassembled WGS sequence"/>
</dbReference>
<dbReference type="Pfam" id="PF08345">
    <property type="entry name" value="YscJ_FliF_C"/>
    <property type="match status" value="1"/>
</dbReference>
<feature type="compositionally biased region" description="Pro residues" evidence="10">
    <location>
        <begin position="357"/>
        <end position="372"/>
    </location>
</feature>
<evidence type="ECO:0000256" key="11">
    <source>
        <dbReference type="SAM" id="Phobius"/>
    </source>
</evidence>
<dbReference type="GO" id="GO:0005886">
    <property type="term" value="C:plasma membrane"/>
    <property type="evidence" value="ECO:0007669"/>
    <property type="project" value="UniProtKB-SubCell"/>
</dbReference>
<evidence type="ECO:0000256" key="6">
    <source>
        <dbReference type="ARBA" id="ARBA00022989"/>
    </source>
</evidence>
<dbReference type="NCBIfam" id="TIGR00206">
    <property type="entry name" value="fliF"/>
    <property type="match status" value="1"/>
</dbReference>
<dbReference type="GO" id="GO:0071973">
    <property type="term" value="P:bacterial-type flagellum-dependent cell motility"/>
    <property type="evidence" value="ECO:0007669"/>
    <property type="project" value="InterPro"/>
</dbReference>
<comment type="similarity">
    <text evidence="3 9">Belongs to the FliF family.</text>
</comment>